<feature type="region of interest" description="Disordered" evidence="1">
    <location>
        <begin position="205"/>
        <end position="352"/>
    </location>
</feature>
<sequence>MPGTTGSARQEAERLVATVLAMAGQHGFPGAGDGRDDTHSGTAARVADGLGLLGDTVAGLLGQFTGAHPAPDTTKAHPGHSPRSDAPRPGPPQPDTSRTVDDQPDPGPRPDDQTRPTQQRGGGTGPARQSGESGFAQRSAGQAGADHHAGGWATGSAECCVCPICRVITNLRDPSPDMAERLATGAGDFATGLASLLRAFSAMAAQRPAAPHPGGSETPGPVPRPAPDPDTTWSAATRAEAERPPAAGRPDGTRPPTPGVRRGAGRGTLRTGSAAPRPAGPRPRPYEDPWAAATADAEGGVPDMAPSPTVDHDVPGRAAQPERAGAGTTPVAAATEDRAAGTGDDAPAGAAG</sequence>
<accession>A0A4Q7ZP94</accession>
<dbReference type="RefSeq" id="WP_130511448.1">
    <property type="nucleotide sequence ID" value="NZ_SHKY01000001.1"/>
</dbReference>
<dbReference type="EMBL" id="SHKY01000001">
    <property type="protein sequence ID" value="RZU52887.1"/>
    <property type="molecule type" value="Genomic_DNA"/>
</dbReference>
<gene>
    <name evidence="2" type="ORF">EV385_4771</name>
</gene>
<protein>
    <submittedName>
        <fullName evidence="2">Uncharacterized protein</fullName>
    </submittedName>
</protein>
<organism evidence="2 3">
    <name type="scientific">Krasilnikovia cinnamomea</name>
    <dbReference type="NCBI Taxonomy" id="349313"/>
    <lineage>
        <taxon>Bacteria</taxon>
        <taxon>Bacillati</taxon>
        <taxon>Actinomycetota</taxon>
        <taxon>Actinomycetes</taxon>
        <taxon>Micromonosporales</taxon>
        <taxon>Micromonosporaceae</taxon>
        <taxon>Krasilnikovia</taxon>
    </lineage>
</organism>
<feature type="compositionally biased region" description="Low complexity" evidence="1">
    <location>
        <begin position="267"/>
        <end position="277"/>
    </location>
</feature>
<keyword evidence="3" id="KW-1185">Reference proteome</keyword>
<dbReference type="OrthoDB" id="3405844at2"/>
<evidence type="ECO:0000256" key="1">
    <source>
        <dbReference type="SAM" id="MobiDB-lite"/>
    </source>
</evidence>
<evidence type="ECO:0000313" key="2">
    <source>
        <dbReference type="EMBL" id="RZU52887.1"/>
    </source>
</evidence>
<comment type="caution">
    <text evidence="2">The sequence shown here is derived from an EMBL/GenBank/DDBJ whole genome shotgun (WGS) entry which is preliminary data.</text>
</comment>
<proteinExistence type="predicted"/>
<name>A0A4Q7ZP94_9ACTN</name>
<feature type="compositionally biased region" description="Low complexity" evidence="1">
    <location>
        <begin position="140"/>
        <end position="152"/>
    </location>
</feature>
<feature type="compositionally biased region" description="Low complexity" evidence="1">
    <location>
        <begin position="324"/>
        <end position="352"/>
    </location>
</feature>
<dbReference type="Proteomes" id="UP000292564">
    <property type="component" value="Unassembled WGS sequence"/>
</dbReference>
<dbReference type="AlphaFoldDB" id="A0A4Q7ZP94"/>
<feature type="region of interest" description="Disordered" evidence="1">
    <location>
        <begin position="63"/>
        <end position="152"/>
    </location>
</feature>
<evidence type="ECO:0000313" key="3">
    <source>
        <dbReference type="Proteomes" id="UP000292564"/>
    </source>
</evidence>
<reference evidence="2 3" key="1">
    <citation type="submission" date="2019-02" db="EMBL/GenBank/DDBJ databases">
        <title>Sequencing the genomes of 1000 actinobacteria strains.</title>
        <authorList>
            <person name="Klenk H.-P."/>
        </authorList>
    </citation>
    <scope>NUCLEOTIDE SEQUENCE [LARGE SCALE GENOMIC DNA]</scope>
    <source>
        <strain evidence="2 3">DSM 45162</strain>
    </source>
</reference>